<evidence type="ECO:0000313" key="2">
    <source>
        <dbReference type="Proteomes" id="UP001076655"/>
    </source>
</evidence>
<proteinExistence type="predicted"/>
<gene>
    <name evidence="1" type="ORF">N0392_04715</name>
</gene>
<sequence length="185" mass="21517">MGIITQENKKKEIKEPMLRQITLGEMAMAKTIFGSSMSYNVWVHCDSYLPFGMQPDNVAMAPNGDIYFRERLYRHDFSEERVEFKHLFMHELTHVWQHQNGMWVRTRGLFSNFANYSYSLNAKSKLSDFGMEAQANVVADYFVLKTFGVREFINGIQANYIGFNGKVNPDTIMDLYRSTLPKTIL</sequence>
<reference evidence="1" key="1">
    <citation type="submission" date="2022-08" db="EMBL/GenBank/DDBJ databases">
        <authorList>
            <person name="Dale J.L."/>
        </authorList>
    </citation>
    <scope>NUCLEOTIDE SEQUENCE</scope>
    <source>
        <strain evidence="1">2022EL-00758</strain>
    </source>
</reference>
<dbReference type="EMBL" id="JAPNMI010000002">
    <property type="protein sequence ID" value="MCY0788993.1"/>
    <property type="molecule type" value="Genomic_DNA"/>
</dbReference>
<dbReference type="Proteomes" id="UP001076655">
    <property type="component" value="Unassembled WGS sequence"/>
</dbReference>
<name>A0A9Q4CPH0_MORMO</name>
<protein>
    <submittedName>
        <fullName evidence="1">Type IV secretion protein Rhs</fullName>
    </submittedName>
</protein>
<organism evidence="1 2">
    <name type="scientific">Morganella morganii</name>
    <name type="common">Proteus morganii</name>
    <dbReference type="NCBI Taxonomy" id="582"/>
    <lineage>
        <taxon>Bacteria</taxon>
        <taxon>Pseudomonadati</taxon>
        <taxon>Pseudomonadota</taxon>
        <taxon>Gammaproteobacteria</taxon>
        <taxon>Enterobacterales</taxon>
        <taxon>Morganellaceae</taxon>
        <taxon>Morganella</taxon>
    </lineage>
</organism>
<comment type="caution">
    <text evidence="1">The sequence shown here is derived from an EMBL/GenBank/DDBJ whole genome shotgun (WGS) entry which is preliminary data.</text>
</comment>
<evidence type="ECO:0000313" key="1">
    <source>
        <dbReference type="EMBL" id="MCY0788993.1"/>
    </source>
</evidence>
<accession>A0A9Q4CPH0</accession>
<dbReference type="RefSeq" id="WP_046892170.1">
    <property type="nucleotide sequence ID" value="NZ_BRRE01000002.1"/>
</dbReference>
<dbReference type="AlphaFoldDB" id="A0A9Q4CPH0"/>